<evidence type="ECO:0000256" key="6">
    <source>
        <dbReference type="ARBA" id="ARBA00023242"/>
    </source>
</evidence>
<dbReference type="PROSITE" id="PS51294">
    <property type="entry name" value="HTH_MYB"/>
    <property type="match status" value="2"/>
</dbReference>
<dbReference type="Gene3D" id="1.10.10.60">
    <property type="entry name" value="Homeodomain-like"/>
    <property type="match status" value="2"/>
</dbReference>
<dbReference type="InterPro" id="IPR017930">
    <property type="entry name" value="Myb_dom"/>
</dbReference>
<feature type="domain" description="HTH myb-type" evidence="10">
    <location>
        <begin position="35"/>
        <end position="82"/>
    </location>
</feature>
<sequence>MKSRKANAGRRPALKRSSSFTEDEELEQHDPHGDKRGPWTPEEDKMLTNLVLTCGAQRWSTIAESIEGRSGKSCRLRWWNHLSPQVKKGPFSEFEDAVIVRSHEKYGNKWSVIAKLLPGRTDNAVKNRWNSTLKRKHTGGTLNNRFVDTYPELDGLMADPEAAREAAEYSSCLDSYSACAPSSLSAGNGGMWTGSGSEEGDDHEHDEPQQGHEAEERQLWRGEEPANGGEDAAAAAAPPAPHTHTHNTRRATSQRLAAASQRTQPQPQPRAQPTASELQGENETDAELRTHHHHQASTSRCLSPSQTAAAARAAAADCMQQESDLQEEDDNDREELQFRQLPGQASGMWDPQPPACVVGADLSDALPAWAASSAPCELESDLQQLQTACDASTLTACGLPPLKRARHSPQQPSPSSPPQQPSLPAACSFLMPAARPPTSAAAEHDGAACGSSGEGLLDLASDSASGSGGVAAMPMLICSGSGCSTSGTLPALPQPAAAFGLGYAAQGCSGGACVQGMAPLPALLDPPEDLEFQTFMDSLDSTLDSSLAAPEMFDADEDWADVVLLEQQQQQQQQQQLQQAQQQFQLQQQSPQQPCPALPPALPQQPSNTCGSGLVGVWSLALQSAPLPVPVQPSLLATGAPLTLHVGLGKWAAPVGACAASAPAPTPASSWKQRALHQLGVAQPLGAPAPSSSMPWAVQDGARSCLSGPGGCPGGSTAPHWLSPQLQSQQLQLPTMMPQTVPMLLQQPCYASVYDMGRGLACGGAFADPQAFFV</sequence>
<dbReference type="CDD" id="cd00167">
    <property type="entry name" value="SANT"/>
    <property type="match status" value="2"/>
</dbReference>
<feature type="coiled-coil region" evidence="7">
    <location>
        <begin position="563"/>
        <end position="590"/>
    </location>
</feature>
<dbReference type="FunFam" id="1.10.10.60:FF:000060">
    <property type="entry name" value="MYB transcription factor"/>
    <property type="match status" value="1"/>
</dbReference>
<comment type="subcellular location">
    <subcellularLocation>
        <location evidence="1">Nucleus</location>
    </subcellularLocation>
</comment>
<feature type="compositionally biased region" description="Acidic residues" evidence="8">
    <location>
        <begin position="324"/>
        <end position="333"/>
    </location>
</feature>
<keyword evidence="4" id="KW-0238">DNA-binding</keyword>
<evidence type="ECO:0000256" key="5">
    <source>
        <dbReference type="ARBA" id="ARBA00023163"/>
    </source>
</evidence>
<name>A0A150FWZ7_GONPE</name>
<gene>
    <name evidence="11" type="ORF">GPECTOR_199g354</name>
</gene>
<feature type="compositionally biased region" description="Basic residues" evidence="8">
    <location>
        <begin position="1"/>
        <end position="14"/>
    </location>
</feature>
<keyword evidence="7" id="KW-0175">Coiled coil</keyword>
<feature type="region of interest" description="Disordered" evidence="8">
    <location>
        <begin position="400"/>
        <end position="425"/>
    </location>
</feature>
<keyword evidence="3" id="KW-0805">Transcription regulation</keyword>
<dbReference type="SMART" id="SM00717">
    <property type="entry name" value="SANT"/>
    <property type="match status" value="2"/>
</dbReference>
<dbReference type="InterPro" id="IPR050560">
    <property type="entry name" value="MYB_TF"/>
</dbReference>
<feature type="domain" description="HTH myb-type" evidence="10">
    <location>
        <begin position="83"/>
        <end position="137"/>
    </location>
</feature>
<dbReference type="PROSITE" id="PS50090">
    <property type="entry name" value="MYB_LIKE"/>
    <property type="match status" value="2"/>
</dbReference>
<reference evidence="12" key="1">
    <citation type="journal article" date="2016" name="Nat. Commun.">
        <title>The Gonium pectorale genome demonstrates co-option of cell cycle regulation during the evolution of multicellularity.</title>
        <authorList>
            <person name="Hanschen E.R."/>
            <person name="Marriage T.N."/>
            <person name="Ferris P.J."/>
            <person name="Hamaji T."/>
            <person name="Toyoda A."/>
            <person name="Fujiyama A."/>
            <person name="Neme R."/>
            <person name="Noguchi H."/>
            <person name="Minakuchi Y."/>
            <person name="Suzuki M."/>
            <person name="Kawai-Toyooka H."/>
            <person name="Smith D.R."/>
            <person name="Sparks H."/>
            <person name="Anderson J."/>
            <person name="Bakaric R."/>
            <person name="Luria V."/>
            <person name="Karger A."/>
            <person name="Kirschner M.W."/>
            <person name="Durand P.M."/>
            <person name="Michod R.E."/>
            <person name="Nozaki H."/>
            <person name="Olson B.J."/>
        </authorList>
    </citation>
    <scope>NUCLEOTIDE SEQUENCE [LARGE SCALE GENOMIC DNA]</scope>
    <source>
        <strain evidence="12">NIES-2863</strain>
    </source>
</reference>
<evidence type="ECO:0000259" key="9">
    <source>
        <dbReference type="PROSITE" id="PS50090"/>
    </source>
</evidence>
<evidence type="ECO:0008006" key="13">
    <source>
        <dbReference type="Google" id="ProtNLM"/>
    </source>
</evidence>
<keyword evidence="5" id="KW-0804">Transcription</keyword>
<feature type="domain" description="Myb-like" evidence="9">
    <location>
        <begin position="83"/>
        <end position="133"/>
    </location>
</feature>
<evidence type="ECO:0000256" key="7">
    <source>
        <dbReference type="SAM" id="Coils"/>
    </source>
</evidence>
<dbReference type="EMBL" id="LSYV01000198">
    <property type="protein sequence ID" value="KXZ42126.1"/>
    <property type="molecule type" value="Genomic_DNA"/>
</dbReference>
<dbReference type="InterPro" id="IPR009057">
    <property type="entry name" value="Homeodomain-like_sf"/>
</dbReference>
<dbReference type="PANTHER" id="PTHR45614:SF229">
    <property type="entry name" value="MYB TRANSCRIPTION FACTOR-LIKE PROTEIN-RELATED"/>
    <property type="match status" value="1"/>
</dbReference>
<dbReference type="Proteomes" id="UP000075714">
    <property type="component" value="Unassembled WGS sequence"/>
</dbReference>
<evidence type="ECO:0000256" key="3">
    <source>
        <dbReference type="ARBA" id="ARBA00023015"/>
    </source>
</evidence>
<feature type="region of interest" description="Disordered" evidence="8">
    <location>
        <begin position="1"/>
        <end position="42"/>
    </location>
</feature>
<dbReference type="GO" id="GO:0005634">
    <property type="term" value="C:nucleus"/>
    <property type="evidence" value="ECO:0007669"/>
    <property type="project" value="UniProtKB-SubCell"/>
</dbReference>
<dbReference type="Pfam" id="PF00249">
    <property type="entry name" value="Myb_DNA-binding"/>
    <property type="match status" value="2"/>
</dbReference>
<evidence type="ECO:0000256" key="1">
    <source>
        <dbReference type="ARBA" id="ARBA00004123"/>
    </source>
</evidence>
<organism evidence="11 12">
    <name type="scientific">Gonium pectorale</name>
    <name type="common">Green alga</name>
    <dbReference type="NCBI Taxonomy" id="33097"/>
    <lineage>
        <taxon>Eukaryota</taxon>
        <taxon>Viridiplantae</taxon>
        <taxon>Chlorophyta</taxon>
        <taxon>core chlorophytes</taxon>
        <taxon>Chlorophyceae</taxon>
        <taxon>CS clade</taxon>
        <taxon>Chlamydomonadales</taxon>
        <taxon>Volvocaceae</taxon>
        <taxon>Gonium</taxon>
    </lineage>
</organism>
<evidence type="ECO:0000313" key="12">
    <source>
        <dbReference type="Proteomes" id="UP000075714"/>
    </source>
</evidence>
<dbReference type="SUPFAM" id="SSF46689">
    <property type="entry name" value="Homeodomain-like"/>
    <property type="match status" value="1"/>
</dbReference>
<protein>
    <recommendedName>
        <fullName evidence="13">MYB transcription factor</fullName>
    </recommendedName>
</protein>
<feature type="region of interest" description="Disordered" evidence="8">
    <location>
        <begin position="183"/>
        <end position="335"/>
    </location>
</feature>
<dbReference type="OrthoDB" id="2143914at2759"/>
<keyword evidence="2" id="KW-0677">Repeat</keyword>
<dbReference type="AlphaFoldDB" id="A0A150FWZ7"/>
<evidence type="ECO:0000313" key="11">
    <source>
        <dbReference type="EMBL" id="KXZ42126.1"/>
    </source>
</evidence>
<dbReference type="InterPro" id="IPR001005">
    <property type="entry name" value="SANT/Myb"/>
</dbReference>
<accession>A0A150FWZ7</accession>
<proteinExistence type="predicted"/>
<feature type="compositionally biased region" description="Low complexity" evidence="8">
    <location>
        <begin position="257"/>
        <end position="276"/>
    </location>
</feature>
<feature type="compositionally biased region" description="Polar residues" evidence="8">
    <location>
        <begin position="296"/>
        <end position="307"/>
    </location>
</feature>
<evidence type="ECO:0000256" key="2">
    <source>
        <dbReference type="ARBA" id="ARBA00022737"/>
    </source>
</evidence>
<feature type="compositionally biased region" description="Basic and acidic residues" evidence="8">
    <location>
        <begin position="202"/>
        <end position="224"/>
    </location>
</feature>
<evidence type="ECO:0000256" key="8">
    <source>
        <dbReference type="SAM" id="MobiDB-lite"/>
    </source>
</evidence>
<feature type="domain" description="Myb-like" evidence="9">
    <location>
        <begin position="35"/>
        <end position="82"/>
    </location>
</feature>
<comment type="caution">
    <text evidence="11">The sequence shown here is derived from an EMBL/GenBank/DDBJ whole genome shotgun (WGS) entry which is preliminary data.</text>
</comment>
<dbReference type="GO" id="GO:0000978">
    <property type="term" value="F:RNA polymerase II cis-regulatory region sequence-specific DNA binding"/>
    <property type="evidence" value="ECO:0007669"/>
    <property type="project" value="TreeGrafter"/>
</dbReference>
<evidence type="ECO:0000256" key="4">
    <source>
        <dbReference type="ARBA" id="ARBA00023125"/>
    </source>
</evidence>
<dbReference type="GO" id="GO:0000981">
    <property type="term" value="F:DNA-binding transcription factor activity, RNA polymerase II-specific"/>
    <property type="evidence" value="ECO:0007669"/>
    <property type="project" value="TreeGrafter"/>
</dbReference>
<keyword evidence="12" id="KW-1185">Reference proteome</keyword>
<feature type="compositionally biased region" description="Pro residues" evidence="8">
    <location>
        <begin position="411"/>
        <end position="421"/>
    </location>
</feature>
<feature type="compositionally biased region" description="Basic and acidic residues" evidence="8">
    <location>
        <begin position="28"/>
        <end position="42"/>
    </location>
</feature>
<dbReference type="PANTHER" id="PTHR45614">
    <property type="entry name" value="MYB PROTEIN-RELATED"/>
    <property type="match status" value="1"/>
</dbReference>
<dbReference type="STRING" id="33097.A0A150FWZ7"/>
<evidence type="ECO:0000259" key="10">
    <source>
        <dbReference type="PROSITE" id="PS51294"/>
    </source>
</evidence>
<keyword evidence="6" id="KW-0539">Nucleus</keyword>